<accession>A0ABV7TJN4</accession>
<protein>
    <submittedName>
        <fullName evidence="1">Rcc01693 family protein</fullName>
    </submittedName>
</protein>
<name>A0ABV7TJN4_9RHOB</name>
<organism evidence="1 2">
    <name type="scientific">Lutimaribacter marinistellae</name>
    <dbReference type="NCBI Taxonomy" id="1820329"/>
    <lineage>
        <taxon>Bacteria</taxon>
        <taxon>Pseudomonadati</taxon>
        <taxon>Pseudomonadota</taxon>
        <taxon>Alphaproteobacteria</taxon>
        <taxon>Rhodobacterales</taxon>
        <taxon>Roseobacteraceae</taxon>
        <taxon>Lutimaribacter</taxon>
    </lineage>
</organism>
<dbReference type="Pfam" id="PF09550">
    <property type="entry name" value="Phage_TAC_6"/>
    <property type="match status" value="1"/>
</dbReference>
<dbReference type="InterPro" id="IPR011739">
    <property type="entry name" value="GTA_rcc01693"/>
</dbReference>
<dbReference type="Proteomes" id="UP001595629">
    <property type="component" value="Unassembled WGS sequence"/>
</dbReference>
<gene>
    <name evidence="1" type="ORF">ACFORG_14405</name>
</gene>
<evidence type="ECO:0000313" key="1">
    <source>
        <dbReference type="EMBL" id="MFC3614959.1"/>
    </source>
</evidence>
<dbReference type="NCBIfam" id="TIGR02216">
    <property type="entry name" value="phage_TIGR02216"/>
    <property type="match status" value="1"/>
</dbReference>
<dbReference type="RefSeq" id="WP_386736236.1">
    <property type="nucleotide sequence ID" value="NZ_JBHRXI010000016.1"/>
</dbReference>
<evidence type="ECO:0000313" key="2">
    <source>
        <dbReference type="Proteomes" id="UP001595629"/>
    </source>
</evidence>
<keyword evidence="2" id="KW-1185">Reference proteome</keyword>
<proteinExistence type="predicted"/>
<dbReference type="InterPro" id="IPR019056">
    <property type="entry name" value="Phage_TAC_6"/>
</dbReference>
<comment type="caution">
    <text evidence="1">The sequence shown here is derived from an EMBL/GenBank/DDBJ whole genome shotgun (WGS) entry which is preliminary data.</text>
</comment>
<sequence length="73" mass="7624">MNGFDWPALMRAGLQGLRLTPAQFWALTPAELRLMLGQAGGVGALTRAGLDALLEAWPDTGPDEGKGESDDGA</sequence>
<reference evidence="2" key="1">
    <citation type="journal article" date="2019" name="Int. J. Syst. Evol. Microbiol.">
        <title>The Global Catalogue of Microorganisms (GCM) 10K type strain sequencing project: providing services to taxonomists for standard genome sequencing and annotation.</title>
        <authorList>
            <consortium name="The Broad Institute Genomics Platform"/>
            <consortium name="The Broad Institute Genome Sequencing Center for Infectious Disease"/>
            <person name="Wu L."/>
            <person name="Ma J."/>
        </authorList>
    </citation>
    <scope>NUCLEOTIDE SEQUENCE [LARGE SCALE GENOMIC DNA]</scope>
    <source>
        <strain evidence="2">KCTC 42911</strain>
    </source>
</reference>
<dbReference type="EMBL" id="JBHRXI010000016">
    <property type="protein sequence ID" value="MFC3614959.1"/>
    <property type="molecule type" value="Genomic_DNA"/>
</dbReference>